<reference evidence="1 2" key="1">
    <citation type="submission" date="2019-08" db="EMBL/GenBank/DDBJ databases">
        <title>Deep-cultivation of Planctomycetes and their phenomic and genomic characterization uncovers novel biology.</title>
        <authorList>
            <person name="Wiegand S."/>
            <person name="Jogler M."/>
            <person name="Boedeker C."/>
            <person name="Pinto D."/>
            <person name="Vollmers J."/>
            <person name="Rivas-Marin E."/>
            <person name="Kohn T."/>
            <person name="Peeters S.H."/>
            <person name="Heuer A."/>
            <person name="Rast P."/>
            <person name="Oberbeckmann S."/>
            <person name="Bunk B."/>
            <person name="Jeske O."/>
            <person name="Meyerdierks A."/>
            <person name="Storesund J.E."/>
            <person name="Kallscheuer N."/>
            <person name="Luecker S."/>
            <person name="Lage O.M."/>
            <person name="Pohl T."/>
            <person name="Merkel B.J."/>
            <person name="Hornburger P."/>
            <person name="Mueller R.-W."/>
            <person name="Bruemmer F."/>
            <person name="Labrenz M."/>
            <person name="Spormann A.M."/>
            <person name="Op den Camp H."/>
            <person name="Overmann J."/>
            <person name="Amann R."/>
            <person name="Jetten M.S.M."/>
            <person name="Mascher T."/>
            <person name="Medema M.H."/>
            <person name="Devos D.P."/>
            <person name="Kaster A.-K."/>
            <person name="Ovreas L."/>
            <person name="Rohde M."/>
            <person name="Galperin M.Y."/>
            <person name="Jogler C."/>
        </authorList>
    </citation>
    <scope>NUCLEOTIDE SEQUENCE [LARGE SCALE GENOMIC DNA]</scope>
    <source>
        <strain evidence="1 2">UC8</strain>
    </source>
</reference>
<proteinExistence type="predicted"/>
<dbReference type="Proteomes" id="UP000325286">
    <property type="component" value="Chromosome"/>
</dbReference>
<accession>A0A5B9R9D9</accession>
<organism evidence="1 2">
    <name type="scientific">Roseimaritima ulvae</name>
    <dbReference type="NCBI Taxonomy" id="980254"/>
    <lineage>
        <taxon>Bacteria</taxon>
        <taxon>Pseudomonadati</taxon>
        <taxon>Planctomycetota</taxon>
        <taxon>Planctomycetia</taxon>
        <taxon>Pirellulales</taxon>
        <taxon>Pirellulaceae</taxon>
        <taxon>Roseimaritima</taxon>
    </lineage>
</organism>
<sequence>MCSELILQNANQCPVSRPKNSSTQFGNRKSDHEFRMVHPLMQTTFAVESRKQTSDT</sequence>
<name>A0A5B9R9D9_9BACT</name>
<evidence type="ECO:0000313" key="1">
    <source>
        <dbReference type="EMBL" id="QEG43423.1"/>
    </source>
</evidence>
<dbReference type="EMBL" id="CP042914">
    <property type="protein sequence ID" value="QEG43423.1"/>
    <property type="molecule type" value="Genomic_DNA"/>
</dbReference>
<keyword evidence="2" id="KW-1185">Reference proteome</keyword>
<dbReference type="KEGG" id="rul:UC8_54720"/>
<protein>
    <submittedName>
        <fullName evidence="1">Uncharacterized protein</fullName>
    </submittedName>
</protein>
<dbReference type="AlphaFoldDB" id="A0A5B9R9D9"/>
<gene>
    <name evidence="1" type="ORF">UC8_54720</name>
</gene>
<evidence type="ECO:0000313" key="2">
    <source>
        <dbReference type="Proteomes" id="UP000325286"/>
    </source>
</evidence>